<comment type="similarity">
    <text evidence="4">Belongs to the peptidase S12 family.</text>
</comment>
<accession>A0ABU1JI92</accession>
<dbReference type="InterPro" id="IPR023645">
    <property type="entry name" value="DAP"/>
</dbReference>
<feature type="domain" description="D-aminopeptidase" evidence="7">
    <location>
        <begin position="343"/>
        <end position="516"/>
    </location>
</feature>
<evidence type="ECO:0000256" key="1">
    <source>
        <dbReference type="ARBA" id="ARBA00022438"/>
    </source>
</evidence>
<comment type="caution">
    <text evidence="8">The sequence shown here is derived from an EMBL/GenBank/DDBJ whole genome shotgun (WGS) entry which is preliminary data.</text>
</comment>
<dbReference type="InterPro" id="IPR050491">
    <property type="entry name" value="AmpC-like"/>
</dbReference>
<dbReference type="GO" id="GO:0004177">
    <property type="term" value="F:aminopeptidase activity"/>
    <property type="evidence" value="ECO:0007669"/>
    <property type="project" value="UniProtKB-KW"/>
</dbReference>
<feature type="domain" description="Beta-lactamase-related" evidence="6">
    <location>
        <begin position="9"/>
        <end position="325"/>
    </location>
</feature>
<dbReference type="EMBL" id="JAVDPW010000002">
    <property type="protein sequence ID" value="MDR6288335.1"/>
    <property type="molecule type" value="Genomic_DNA"/>
</dbReference>
<dbReference type="PANTHER" id="PTHR46825:SF9">
    <property type="entry name" value="BETA-LACTAMASE-RELATED DOMAIN-CONTAINING PROTEIN"/>
    <property type="match status" value="1"/>
</dbReference>
<dbReference type="Pfam" id="PF00144">
    <property type="entry name" value="Beta-lactamase"/>
    <property type="match status" value="1"/>
</dbReference>
<feature type="region of interest" description="Disordered" evidence="5">
    <location>
        <begin position="386"/>
        <end position="405"/>
    </location>
</feature>
<dbReference type="InterPro" id="IPR012338">
    <property type="entry name" value="Beta-lactam/transpept-like"/>
</dbReference>
<dbReference type="NCBIfam" id="NF009622">
    <property type="entry name" value="PRK13128.1"/>
    <property type="match status" value="1"/>
</dbReference>
<keyword evidence="9" id="KW-1185">Reference proteome</keyword>
<comment type="subunit">
    <text evidence="4">Homodimer.</text>
</comment>
<feature type="region of interest" description="Important for specificity" evidence="4">
    <location>
        <begin position="478"/>
        <end position="488"/>
    </location>
</feature>
<evidence type="ECO:0000259" key="7">
    <source>
        <dbReference type="Pfam" id="PF07930"/>
    </source>
</evidence>
<keyword evidence="2 4" id="KW-0645">Protease</keyword>
<dbReference type="Pfam" id="PF07930">
    <property type="entry name" value="DAP_B"/>
    <property type="match status" value="1"/>
</dbReference>
<dbReference type="RefSeq" id="WP_309792322.1">
    <property type="nucleotide sequence ID" value="NZ_JAVDPW010000002.1"/>
</dbReference>
<sequence>MSDSLSTRLDRVLDTLPRNYAGPGGAVAVLQDGEVLARHAWGWANAERRIPFTPQTLFRMCSITKQFTCGLVLDAFPDPTVLDDDVRARLPLLEQAAPGALHLCHNQSGLRDYWAVAMLHGAPVESPFGDTEAARVIAGTRTLHFAPGTRYSYVNQNFRILSDIVQERTGCSFAELLRTRIFDRAGMGSAVLAADTRAMPDGTEGYEGTQAGGFRAAENRILWTGDAGLGASLDDMIAWERHIDATRDDPEALYSRLSVPVGFADGATAPYGFGLSRGTELGRAVIGHGGALRGWRSHRLYVPSERVSIVVMFNHLADASAAAVDLLAAVLGETRPQPAAGLPAPEWLGSYIEPETGLSARIDATKEGRVRLRYGHSAERLDLQADGTAGNGRTRLRAGEGGLWMDRPQENQSTRLIPCNGTPTIDIAGRYRCDELAAELEVADAGGVLYGGFSGFLGQGRMELLDPVGPDVWALPCPRALDHTPPGDWTLSVRRDGAGRAESVEVGCWLARGLRYERVA</sequence>
<name>A0ABU1JI92_9PROT</name>
<evidence type="ECO:0000259" key="6">
    <source>
        <dbReference type="Pfam" id="PF00144"/>
    </source>
</evidence>
<evidence type="ECO:0000256" key="2">
    <source>
        <dbReference type="ARBA" id="ARBA00022670"/>
    </source>
</evidence>
<dbReference type="EC" id="3.4.11.19" evidence="4"/>
<dbReference type="SUPFAM" id="SSF56601">
    <property type="entry name" value="beta-lactamase/transpeptidase-like"/>
    <property type="match status" value="1"/>
</dbReference>
<comment type="catalytic activity">
    <reaction evidence="4">
        <text>Release of an N-terminal D-amino acid from a peptide, Xaa-|-Yaa-, in which Xaa is preferably D-Ala, D-Ser or D-Thr. D-amino acid amides and methyl esters also are hydrolyzed, as is glycine amide.</text>
        <dbReference type="EC" id="3.4.11.19"/>
    </reaction>
</comment>
<proteinExistence type="inferred from homology"/>
<evidence type="ECO:0000256" key="5">
    <source>
        <dbReference type="SAM" id="MobiDB-lite"/>
    </source>
</evidence>
<gene>
    <name evidence="4" type="primary">dap</name>
    <name evidence="8" type="ORF">E9232_000842</name>
</gene>
<dbReference type="HAMAP" id="MF_01960">
    <property type="entry name" value="D_aminopeptidase"/>
    <property type="match status" value="1"/>
</dbReference>
<feature type="active site" description="Proton donor/acceptor" evidence="4">
    <location>
        <position position="65"/>
    </location>
</feature>
<dbReference type="Gene3D" id="2.40.128.50">
    <property type="match status" value="2"/>
</dbReference>
<dbReference type="Proteomes" id="UP001262410">
    <property type="component" value="Unassembled WGS sequence"/>
</dbReference>
<protein>
    <recommendedName>
        <fullName evidence="4">D-aminopeptidase</fullName>
        <ecNumber evidence="4">3.4.11.19</ecNumber>
    </recommendedName>
</protein>
<evidence type="ECO:0000256" key="4">
    <source>
        <dbReference type="HAMAP-Rule" id="MF_01960"/>
    </source>
</evidence>
<keyword evidence="1 4" id="KW-0031">Aminopeptidase</keyword>
<evidence type="ECO:0000313" key="9">
    <source>
        <dbReference type="Proteomes" id="UP001262410"/>
    </source>
</evidence>
<keyword evidence="3 4" id="KW-0378">Hydrolase</keyword>
<comment type="activity regulation">
    <text evidence="4">Inhibited by beta-lactam compounds such as 6-aminopenicillic acid, 7-aminocephalosporanic acid, benzylpenicillin and ampicillin. Inhibited by p-chloromercuribenzoate.</text>
</comment>
<evidence type="ECO:0000313" key="8">
    <source>
        <dbReference type="EMBL" id="MDR6288335.1"/>
    </source>
</evidence>
<feature type="binding site" evidence="4">
    <location>
        <position position="482"/>
    </location>
    <ligand>
        <name>substrate</name>
    </ligand>
</feature>
<dbReference type="SUPFAM" id="SSF50886">
    <property type="entry name" value="D-aminopeptidase, middle and C-terminal domains"/>
    <property type="match status" value="2"/>
</dbReference>
<dbReference type="InterPro" id="IPR001466">
    <property type="entry name" value="Beta-lactam-related"/>
</dbReference>
<dbReference type="PANTHER" id="PTHR46825">
    <property type="entry name" value="D-ALANYL-D-ALANINE-CARBOXYPEPTIDASE/ENDOPEPTIDASE AMPH"/>
    <property type="match status" value="1"/>
</dbReference>
<reference evidence="8 9" key="1">
    <citation type="submission" date="2023-07" db="EMBL/GenBank/DDBJ databases">
        <title>Sorghum-associated microbial communities from plants grown in Nebraska, USA.</title>
        <authorList>
            <person name="Schachtman D."/>
        </authorList>
    </citation>
    <scope>NUCLEOTIDE SEQUENCE [LARGE SCALE GENOMIC DNA]</scope>
    <source>
        <strain evidence="8 9">584</strain>
    </source>
</reference>
<evidence type="ECO:0000256" key="3">
    <source>
        <dbReference type="ARBA" id="ARBA00022801"/>
    </source>
</evidence>
<organism evidence="8 9">
    <name type="scientific">Inquilinus ginsengisoli</name>
    <dbReference type="NCBI Taxonomy" id="363840"/>
    <lineage>
        <taxon>Bacteria</taxon>
        <taxon>Pseudomonadati</taxon>
        <taxon>Pseudomonadota</taxon>
        <taxon>Alphaproteobacteria</taxon>
        <taxon>Rhodospirillales</taxon>
        <taxon>Rhodospirillaceae</taxon>
        <taxon>Inquilinus</taxon>
    </lineage>
</organism>
<dbReference type="Gene3D" id="3.40.710.10">
    <property type="entry name" value="DD-peptidase/beta-lactamase superfamily"/>
    <property type="match status" value="1"/>
</dbReference>
<feature type="active site" description="Nucleophile" evidence="4">
    <location>
        <position position="62"/>
    </location>
</feature>
<comment type="function">
    <text evidence="4">Hydrolyzes N-terminal residues in D-amino acid-containing peptides.</text>
</comment>
<dbReference type="InterPro" id="IPR027279">
    <property type="entry name" value="D_amino_pept/lipop_sf"/>
</dbReference>
<dbReference type="InterPro" id="IPR012856">
    <property type="entry name" value="DAP_B_dom"/>
</dbReference>